<dbReference type="EnsemblPlants" id="OPUNC08G16570.1">
    <property type="protein sequence ID" value="OPUNC08G16570.1"/>
    <property type="gene ID" value="OPUNC08G16570"/>
</dbReference>
<dbReference type="Gramene" id="OPUNC08G16570.1">
    <property type="protein sequence ID" value="OPUNC08G16570.1"/>
    <property type="gene ID" value="OPUNC08G16570"/>
</dbReference>
<keyword evidence="2" id="KW-1185">Reference proteome</keyword>
<dbReference type="AlphaFoldDB" id="A0A0E0LW55"/>
<accession>A0A0E0LW55</accession>
<name>A0A0E0LW55_ORYPU</name>
<evidence type="ECO:0000313" key="2">
    <source>
        <dbReference type="Proteomes" id="UP000026962"/>
    </source>
</evidence>
<protein>
    <submittedName>
        <fullName evidence="1">Uncharacterized protein</fullName>
    </submittedName>
</protein>
<reference evidence="1" key="1">
    <citation type="submission" date="2015-04" db="UniProtKB">
        <authorList>
            <consortium name="EnsemblPlants"/>
        </authorList>
    </citation>
    <scope>IDENTIFICATION</scope>
</reference>
<sequence length="98" mass="10898">MAIREGTKQHVGRLTWLNTSIAISLLPTSHEMKIACKMYTSIPPTNQPINSKTPEFGGGKPGSLYIVDYSRTIDVCWKCVYKIIPIKYTSNFSCPCVG</sequence>
<dbReference type="HOGENOM" id="CLU_2337281_0_0_1"/>
<reference evidence="1" key="2">
    <citation type="submission" date="2018-05" db="EMBL/GenBank/DDBJ databases">
        <title>OpunRS2 (Oryza punctata Reference Sequence Version 2).</title>
        <authorList>
            <person name="Zhang J."/>
            <person name="Kudrna D."/>
            <person name="Lee S."/>
            <person name="Talag J."/>
            <person name="Welchert J."/>
            <person name="Wing R.A."/>
        </authorList>
    </citation>
    <scope>NUCLEOTIDE SEQUENCE [LARGE SCALE GENOMIC DNA]</scope>
</reference>
<proteinExistence type="predicted"/>
<organism evidence="1">
    <name type="scientific">Oryza punctata</name>
    <name type="common">Red rice</name>
    <dbReference type="NCBI Taxonomy" id="4537"/>
    <lineage>
        <taxon>Eukaryota</taxon>
        <taxon>Viridiplantae</taxon>
        <taxon>Streptophyta</taxon>
        <taxon>Embryophyta</taxon>
        <taxon>Tracheophyta</taxon>
        <taxon>Spermatophyta</taxon>
        <taxon>Magnoliopsida</taxon>
        <taxon>Liliopsida</taxon>
        <taxon>Poales</taxon>
        <taxon>Poaceae</taxon>
        <taxon>BOP clade</taxon>
        <taxon>Oryzoideae</taxon>
        <taxon>Oryzeae</taxon>
        <taxon>Oryzinae</taxon>
        <taxon>Oryza</taxon>
    </lineage>
</organism>
<evidence type="ECO:0000313" key="1">
    <source>
        <dbReference type="EnsemblPlants" id="OPUNC08G16570.1"/>
    </source>
</evidence>
<dbReference type="Proteomes" id="UP000026962">
    <property type="component" value="Chromosome 8"/>
</dbReference>